<dbReference type="EMBL" id="BPLR01002502">
    <property type="protein sequence ID" value="GIX74382.1"/>
    <property type="molecule type" value="Genomic_DNA"/>
</dbReference>
<evidence type="ECO:0000256" key="1">
    <source>
        <dbReference type="SAM" id="MobiDB-lite"/>
    </source>
</evidence>
<dbReference type="Proteomes" id="UP001054945">
    <property type="component" value="Unassembled WGS sequence"/>
</dbReference>
<name>A0AAV4MSG0_CAEEX</name>
<protein>
    <submittedName>
        <fullName evidence="2">Uncharacterized protein</fullName>
    </submittedName>
</protein>
<organism evidence="2 3">
    <name type="scientific">Caerostris extrusa</name>
    <name type="common">Bark spider</name>
    <name type="synonym">Caerostris bankana</name>
    <dbReference type="NCBI Taxonomy" id="172846"/>
    <lineage>
        <taxon>Eukaryota</taxon>
        <taxon>Metazoa</taxon>
        <taxon>Ecdysozoa</taxon>
        <taxon>Arthropoda</taxon>
        <taxon>Chelicerata</taxon>
        <taxon>Arachnida</taxon>
        <taxon>Araneae</taxon>
        <taxon>Araneomorphae</taxon>
        <taxon>Entelegynae</taxon>
        <taxon>Araneoidea</taxon>
        <taxon>Araneidae</taxon>
        <taxon>Caerostris</taxon>
    </lineage>
</organism>
<evidence type="ECO:0000313" key="3">
    <source>
        <dbReference type="Proteomes" id="UP001054945"/>
    </source>
</evidence>
<keyword evidence="3" id="KW-1185">Reference proteome</keyword>
<feature type="compositionally biased region" description="Polar residues" evidence="1">
    <location>
        <begin position="1"/>
        <end position="14"/>
    </location>
</feature>
<feature type="compositionally biased region" description="Basic and acidic residues" evidence="1">
    <location>
        <begin position="19"/>
        <end position="36"/>
    </location>
</feature>
<evidence type="ECO:0000313" key="2">
    <source>
        <dbReference type="EMBL" id="GIX74382.1"/>
    </source>
</evidence>
<feature type="region of interest" description="Disordered" evidence="1">
    <location>
        <begin position="1"/>
        <end position="43"/>
    </location>
</feature>
<sequence>MHKSSQQTHSQDAAVSNLKEMDFGMHEGHPKEERRTTSTPYGNLTKQYDKGLLLACLRTVVFNGNEPMRVSSC</sequence>
<comment type="caution">
    <text evidence="2">The sequence shown here is derived from an EMBL/GenBank/DDBJ whole genome shotgun (WGS) entry which is preliminary data.</text>
</comment>
<reference evidence="2 3" key="1">
    <citation type="submission" date="2021-06" db="EMBL/GenBank/DDBJ databases">
        <title>Caerostris extrusa draft genome.</title>
        <authorList>
            <person name="Kono N."/>
            <person name="Arakawa K."/>
        </authorList>
    </citation>
    <scope>NUCLEOTIDE SEQUENCE [LARGE SCALE GENOMIC DNA]</scope>
</reference>
<accession>A0AAV4MSG0</accession>
<gene>
    <name evidence="2" type="ORF">CEXT_47341</name>
</gene>
<dbReference type="AlphaFoldDB" id="A0AAV4MSG0"/>
<proteinExistence type="predicted"/>